<dbReference type="EMBL" id="JAROKS010000022">
    <property type="protein sequence ID" value="KAK1789316.1"/>
    <property type="molecule type" value="Genomic_DNA"/>
</dbReference>
<evidence type="ECO:0000313" key="3">
    <source>
        <dbReference type="EMBL" id="KAK1789316.1"/>
    </source>
</evidence>
<reference evidence="3" key="1">
    <citation type="submission" date="2023-03" db="EMBL/GenBank/DDBJ databases">
        <title>Electrophorus voltai genome.</title>
        <authorList>
            <person name="Bian C."/>
        </authorList>
    </citation>
    <scope>NUCLEOTIDE SEQUENCE</scope>
    <source>
        <strain evidence="3">CB-2022</strain>
        <tissue evidence="3">Muscle</tissue>
    </source>
</reference>
<evidence type="ECO:0000313" key="4">
    <source>
        <dbReference type="Proteomes" id="UP001239994"/>
    </source>
</evidence>
<keyword evidence="4" id="KW-1185">Reference proteome</keyword>
<dbReference type="InterPro" id="IPR016197">
    <property type="entry name" value="Chromo-like_dom_sf"/>
</dbReference>
<organism evidence="3 4">
    <name type="scientific">Electrophorus voltai</name>
    <dbReference type="NCBI Taxonomy" id="2609070"/>
    <lineage>
        <taxon>Eukaryota</taxon>
        <taxon>Metazoa</taxon>
        <taxon>Chordata</taxon>
        <taxon>Craniata</taxon>
        <taxon>Vertebrata</taxon>
        <taxon>Euteleostomi</taxon>
        <taxon>Actinopterygii</taxon>
        <taxon>Neopterygii</taxon>
        <taxon>Teleostei</taxon>
        <taxon>Ostariophysi</taxon>
        <taxon>Gymnotiformes</taxon>
        <taxon>Gymnotoidei</taxon>
        <taxon>Gymnotidae</taxon>
        <taxon>Electrophorus</taxon>
    </lineage>
</organism>
<dbReference type="AlphaFoldDB" id="A0AAD9DPJ8"/>
<evidence type="ECO:0000259" key="2">
    <source>
        <dbReference type="Pfam" id="PF24626"/>
    </source>
</evidence>
<sequence length="220" mass="24190">MKDGRTGSTGKLAARYEGPYTITKRINEVTYRVGLPGNSRALRAFHLSALKPVAEGPLTEETGSSVTPPPPRDTEGGLAYRVRRLLDSWRWGNGLQYLVDWEGMRSPDWAHLLAIQMVALAQQRQEIGEVHAMVQTLGQYVNRLSVRHAYGVRLWSHSSPLMSNCGFCWRTASGIPPSLPGKALRASVVAPEAGIEIRGRLHHGVPDLGCGNTLERTRAD</sequence>
<feature type="domain" description="Tf2-1-like SH3-like" evidence="2">
    <location>
        <begin position="3"/>
        <end position="53"/>
    </location>
</feature>
<protein>
    <recommendedName>
        <fullName evidence="2">Tf2-1-like SH3-like domain-containing protein</fullName>
    </recommendedName>
</protein>
<evidence type="ECO:0000256" key="1">
    <source>
        <dbReference type="SAM" id="MobiDB-lite"/>
    </source>
</evidence>
<dbReference type="Proteomes" id="UP001239994">
    <property type="component" value="Unassembled WGS sequence"/>
</dbReference>
<feature type="region of interest" description="Disordered" evidence="1">
    <location>
        <begin position="56"/>
        <end position="75"/>
    </location>
</feature>
<accession>A0AAD9DPJ8</accession>
<proteinExistence type="predicted"/>
<gene>
    <name evidence="3" type="ORF">P4O66_015249</name>
</gene>
<dbReference type="SUPFAM" id="SSF54160">
    <property type="entry name" value="Chromo domain-like"/>
    <property type="match status" value="1"/>
</dbReference>
<name>A0AAD9DPJ8_9TELE</name>
<dbReference type="Pfam" id="PF24626">
    <property type="entry name" value="SH3_Tf2-1"/>
    <property type="match status" value="1"/>
</dbReference>
<comment type="caution">
    <text evidence="3">The sequence shown here is derived from an EMBL/GenBank/DDBJ whole genome shotgun (WGS) entry which is preliminary data.</text>
</comment>
<dbReference type="InterPro" id="IPR056924">
    <property type="entry name" value="SH3_Tf2-1"/>
</dbReference>